<organism evidence="3 4">
    <name type="scientific">Rhodotorula taiwanensis</name>
    <dbReference type="NCBI Taxonomy" id="741276"/>
    <lineage>
        <taxon>Eukaryota</taxon>
        <taxon>Fungi</taxon>
        <taxon>Dikarya</taxon>
        <taxon>Basidiomycota</taxon>
        <taxon>Pucciniomycotina</taxon>
        <taxon>Microbotryomycetes</taxon>
        <taxon>Sporidiobolales</taxon>
        <taxon>Sporidiobolaceae</taxon>
        <taxon>Rhodotorula</taxon>
    </lineage>
</organism>
<dbReference type="SUPFAM" id="SSF81383">
    <property type="entry name" value="F-box domain"/>
    <property type="match status" value="1"/>
</dbReference>
<feature type="compositionally biased region" description="Low complexity" evidence="1">
    <location>
        <begin position="12"/>
        <end position="23"/>
    </location>
</feature>
<accession>A0A2S5B7I3</accession>
<proteinExistence type="predicted"/>
<name>A0A2S5B7I3_9BASI</name>
<protein>
    <recommendedName>
        <fullName evidence="2">F-box domain-containing protein</fullName>
    </recommendedName>
</protein>
<dbReference type="PROSITE" id="PS50181">
    <property type="entry name" value="FBOX"/>
    <property type="match status" value="1"/>
</dbReference>
<dbReference type="EMBL" id="PJQD01000047">
    <property type="protein sequence ID" value="POY72729.1"/>
    <property type="molecule type" value="Genomic_DNA"/>
</dbReference>
<keyword evidence="4" id="KW-1185">Reference proteome</keyword>
<dbReference type="AlphaFoldDB" id="A0A2S5B7I3"/>
<feature type="domain" description="F-box" evidence="2">
    <location>
        <begin position="21"/>
        <end position="66"/>
    </location>
</feature>
<dbReference type="InterPro" id="IPR036047">
    <property type="entry name" value="F-box-like_dom_sf"/>
</dbReference>
<evidence type="ECO:0000313" key="4">
    <source>
        <dbReference type="Proteomes" id="UP000237144"/>
    </source>
</evidence>
<feature type="region of interest" description="Disordered" evidence="1">
    <location>
        <begin position="1"/>
        <end position="23"/>
    </location>
</feature>
<evidence type="ECO:0000256" key="1">
    <source>
        <dbReference type="SAM" id="MobiDB-lite"/>
    </source>
</evidence>
<comment type="caution">
    <text evidence="3">The sequence shown here is derived from an EMBL/GenBank/DDBJ whole genome shotgun (WGS) entry which is preliminary data.</text>
</comment>
<dbReference type="Proteomes" id="UP000237144">
    <property type="component" value="Unassembled WGS sequence"/>
</dbReference>
<dbReference type="InterPro" id="IPR001810">
    <property type="entry name" value="F-box_dom"/>
</dbReference>
<evidence type="ECO:0000313" key="3">
    <source>
        <dbReference type="EMBL" id="POY72729.1"/>
    </source>
</evidence>
<gene>
    <name evidence="3" type="ORF">BMF94_4136</name>
</gene>
<sequence>MSRPASTRPHEPASASSPDKPSPLLRLPDELLHAILDDLSLGDVKMCLDACRRLRAVAARRVFTAIRITDEADLLALATHFKHGCYVQSLKIDLEETGKVSEEKREASRYHPFEFHPDEWLPYRYREEDHFIEEISSRASDSDSDEEPEPVEAEVVDLGSFTWTEPVFDVDQDFASSDTQSDDESHAFAAVVQQILRSMPSLAYLSLRSLDWSEYAEFLSDRATPHLKNLVSLELGFPEWYRSTLAGLKPVQWWPLIAGLPNLKRLAFDDCFEICRARDAEEQITAFPSVEEVDIICNSRALL</sequence>
<reference evidence="3 4" key="1">
    <citation type="journal article" date="2018" name="Front. Microbiol.">
        <title>Prospects for Fungal Bioremediation of Acidic Radioactive Waste Sites: Characterization and Genome Sequence of Rhodotorula taiwanensis MD1149.</title>
        <authorList>
            <person name="Tkavc R."/>
            <person name="Matrosova V.Y."/>
            <person name="Grichenko O.E."/>
            <person name="Gostincar C."/>
            <person name="Volpe R.P."/>
            <person name="Klimenkova P."/>
            <person name="Gaidamakova E.K."/>
            <person name="Zhou C.E."/>
            <person name="Stewart B.J."/>
            <person name="Lyman M.G."/>
            <person name="Malfatti S.A."/>
            <person name="Rubinfeld B."/>
            <person name="Courtot M."/>
            <person name="Singh J."/>
            <person name="Dalgard C.L."/>
            <person name="Hamilton T."/>
            <person name="Frey K.G."/>
            <person name="Gunde-Cimerman N."/>
            <person name="Dugan L."/>
            <person name="Daly M.J."/>
        </authorList>
    </citation>
    <scope>NUCLEOTIDE SEQUENCE [LARGE SCALE GENOMIC DNA]</scope>
    <source>
        <strain evidence="3 4">MD1149</strain>
    </source>
</reference>
<evidence type="ECO:0000259" key="2">
    <source>
        <dbReference type="PROSITE" id="PS50181"/>
    </source>
</evidence>